<gene>
    <name evidence="1" type="ORF">ABKW32_18585</name>
</gene>
<organism evidence="1 2">
    <name type="scientific">Marinomonas primoryensis</name>
    <dbReference type="NCBI Taxonomy" id="178399"/>
    <lineage>
        <taxon>Bacteria</taxon>
        <taxon>Pseudomonadati</taxon>
        <taxon>Pseudomonadota</taxon>
        <taxon>Gammaproteobacteria</taxon>
        <taxon>Oceanospirillales</taxon>
        <taxon>Oceanospirillaceae</taxon>
        <taxon>Marinomonas</taxon>
    </lineage>
</organism>
<proteinExistence type="predicted"/>
<evidence type="ECO:0000313" key="2">
    <source>
        <dbReference type="Proteomes" id="UP001471651"/>
    </source>
</evidence>
<keyword evidence="2" id="KW-1185">Reference proteome</keyword>
<protein>
    <submittedName>
        <fullName evidence="1">Uncharacterized protein</fullName>
    </submittedName>
</protein>
<dbReference type="EMBL" id="JBDYKN010000032">
    <property type="protein sequence ID" value="MEP7731459.1"/>
    <property type="molecule type" value="Genomic_DNA"/>
</dbReference>
<dbReference type="Proteomes" id="UP001471651">
    <property type="component" value="Unassembled WGS sequence"/>
</dbReference>
<reference evidence="1 2" key="1">
    <citation type="submission" date="2024-05" db="EMBL/GenBank/DDBJ databases">
        <authorList>
            <person name="Busch G.E."/>
            <person name="Sharma I."/>
        </authorList>
    </citation>
    <scope>NUCLEOTIDE SEQUENCE [LARGE SCALE GENOMIC DNA]</scope>
    <source>
        <strain evidence="1 2">23GB23</strain>
    </source>
</reference>
<dbReference type="RefSeq" id="WP_348578004.1">
    <property type="nucleotide sequence ID" value="NZ_JBDYKN010000032.1"/>
</dbReference>
<sequence>MAQPELAANALMDDLMIECHRFYYQLGPFSTLSEFEKARIERDIRVKIDDLGKLSKGYGHAAMVYLQAALGDEKEMSKEQSKVLEYLDEQAAYTNYAGRLNMLGYPKKATHTLERYLELRAPSTKIILTLSFLYRSIGLFSEDVKLMKTYSKLTDPKINDHLPEAIAFQQYLNEHDITQDESEFYFTIVNNYFFSQRVKEYTFSRSIMEDDENETWISTEYHIQDDLSSDQIHSMNMGLLKLLAKSDISDKAFDHFVTSIY</sequence>
<comment type="caution">
    <text evidence="1">The sequence shown here is derived from an EMBL/GenBank/DDBJ whole genome shotgun (WGS) entry which is preliminary data.</text>
</comment>
<accession>A0ABV0L4X6</accession>
<evidence type="ECO:0000313" key="1">
    <source>
        <dbReference type="EMBL" id="MEP7731459.1"/>
    </source>
</evidence>
<name>A0ABV0L4X6_9GAMM</name>